<proteinExistence type="predicted"/>
<dbReference type="SUPFAM" id="SSF48452">
    <property type="entry name" value="TPR-like"/>
    <property type="match status" value="1"/>
</dbReference>
<feature type="compositionally biased region" description="Basic and acidic residues" evidence="4">
    <location>
        <begin position="423"/>
        <end position="443"/>
    </location>
</feature>
<gene>
    <name evidence="6" type="ORF">EPUL_005291</name>
</gene>
<feature type="region of interest" description="Disordered" evidence="4">
    <location>
        <begin position="1"/>
        <end position="20"/>
    </location>
</feature>
<dbReference type="InterPro" id="IPR051730">
    <property type="entry name" value="NASP-like"/>
</dbReference>
<feature type="compositionally biased region" description="Basic and acidic residues" evidence="4">
    <location>
        <begin position="126"/>
        <end position="143"/>
    </location>
</feature>
<evidence type="ECO:0000256" key="2">
    <source>
        <dbReference type="ARBA" id="ARBA00022803"/>
    </source>
</evidence>
<dbReference type="GO" id="GO:0006335">
    <property type="term" value="P:DNA replication-dependent chromatin assembly"/>
    <property type="evidence" value="ECO:0007669"/>
    <property type="project" value="TreeGrafter"/>
</dbReference>
<feature type="non-terminal residue" evidence="6">
    <location>
        <position position="443"/>
    </location>
</feature>
<keyword evidence="3" id="KW-0175">Coiled coil</keyword>
<keyword evidence="7" id="KW-1185">Reference proteome</keyword>
<evidence type="ECO:0000256" key="3">
    <source>
        <dbReference type="SAM" id="Coils"/>
    </source>
</evidence>
<feature type="compositionally biased region" description="Basic and acidic residues" evidence="4">
    <location>
        <begin position="104"/>
        <end position="115"/>
    </location>
</feature>
<dbReference type="GO" id="GO:0034080">
    <property type="term" value="P:CENP-A containing chromatin assembly"/>
    <property type="evidence" value="ECO:0007669"/>
    <property type="project" value="TreeGrafter"/>
</dbReference>
<feature type="region of interest" description="Disordered" evidence="4">
    <location>
        <begin position="93"/>
        <end position="173"/>
    </location>
</feature>
<evidence type="ECO:0000256" key="4">
    <source>
        <dbReference type="SAM" id="MobiDB-lite"/>
    </source>
</evidence>
<dbReference type="InterPro" id="IPR011990">
    <property type="entry name" value="TPR-like_helical_dom_sf"/>
</dbReference>
<feature type="region of interest" description="Disordered" evidence="4">
    <location>
        <begin position="408"/>
        <end position="443"/>
    </location>
</feature>
<feature type="domain" description="Tetratricopeptide SHNi-TPR" evidence="5">
    <location>
        <begin position="221"/>
        <end position="256"/>
    </location>
</feature>
<feature type="compositionally biased region" description="Acidic residues" evidence="4">
    <location>
        <begin position="152"/>
        <end position="173"/>
    </location>
</feature>
<feature type="coiled-coil region" evidence="3">
    <location>
        <begin position="304"/>
        <end position="354"/>
    </location>
</feature>
<organism evidence="6 7">
    <name type="scientific">Erysiphe pulchra</name>
    <dbReference type="NCBI Taxonomy" id="225359"/>
    <lineage>
        <taxon>Eukaryota</taxon>
        <taxon>Fungi</taxon>
        <taxon>Dikarya</taxon>
        <taxon>Ascomycota</taxon>
        <taxon>Pezizomycotina</taxon>
        <taxon>Leotiomycetes</taxon>
        <taxon>Erysiphales</taxon>
        <taxon>Erysiphaceae</taxon>
        <taxon>Erysiphe</taxon>
    </lineage>
</organism>
<evidence type="ECO:0000259" key="5">
    <source>
        <dbReference type="Pfam" id="PF10516"/>
    </source>
</evidence>
<name>A0A2S4PL00_9PEZI</name>
<accession>A0A2S4PL00</accession>
<evidence type="ECO:0000313" key="6">
    <source>
        <dbReference type="EMBL" id="POS82691.1"/>
    </source>
</evidence>
<reference evidence="6 7" key="1">
    <citation type="submission" date="2017-10" db="EMBL/GenBank/DDBJ databases">
        <title>Development of genomic resources for the powdery mildew, Erysiphe pulchra.</title>
        <authorList>
            <person name="Wadl P.A."/>
            <person name="Mack B.M."/>
            <person name="Moore G."/>
            <person name="Beltz S.B."/>
        </authorList>
    </citation>
    <scope>NUCLEOTIDE SEQUENCE [LARGE SCALE GENOMIC DNA]</scope>
    <source>
        <strain evidence="6">Cflorida</strain>
    </source>
</reference>
<comment type="caution">
    <text evidence="6">The sequence shown here is derived from an EMBL/GenBank/DDBJ whole genome shotgun (WGS) entry which is preliminary data.</text>
</comment>
<dbReference type="PANTHER" id="PTHR15081:SF1">
    <property type="entry name" value="NUCLEAR AUTOANTIGENIC SPERM PROTEIN"/>
    <property type="match status" value="1"/>
</dbReference>
<dbReference type="AlphaFoldDB" id="A0A2S4PL00"/>
<dbReference type="InterPro" id="IPR019544">
    <property type="entry name" value="Tetratricopeptide_SHNi-TPR_dom"/>
</dbReference>
<protein>
    <recommendedName>
        <fullName evidence="5">Tetratricopeptide SHNi-TPR domain-containing protein</fullName>
    </recommendedName>
</protein>
<dbReference type="STRING" id="225359.A0A2S4PL00"/>
<keyword evidence="1" id="KW-0677">Repeat</keyword>
<dbReference type="Pfam" id="PF10516">
    <property type="entry name" value="SHNi-TPR"/>
    <property type="match status" value="1"/>
</dbReference>
<dbReference type="Gene3D" id="1.25.40.10">
    <property type="entry name" value="Tetratricopeptide repeat domain"/>
    <property type="match status" value="1"/>
</dbReference>
<keyword evidence="2" id="KW-0802">TPR repeat</keyword>
<dbReference type="PANTHER" id="PTHR15081">
    <property type="entry name" value="NUCLEAR AUTOANTIGENIC SPERM PROTEIN NASP -RELATED"/>
    <property type="match status" value="1"/>
</dbReference>
<dbReference type="Proteomes" id="UP000237438">
    <property type="component" value="Unassembled WGS sequence"/>
</dbReference>
<evidence type="ECO:0000313" key="7">
    <source>
        <dbReference type="Proteomes" id="UP000237438"/>
    </source>
</evidence>
<sequence>MTESVSSPKPLSEEPSATNHVLDSIKDSLVDLCAKGGIYYAQKNFEQAADVFSRATELQVEINGEMSPENAEILFLYGRSLFKLGQSKSDVLGGVSGNNKKKQKSETTSEEKGQEIDDINNNAPAEKTKSESENPQKTLDSKKQLFQFTGDENFEGSDEEEVQNEEDEEDDDGDDLAAAFDVLDLARVLFEKQLKVLEASDDEEKESKDLSIVRRCKERLADTHDQLAEISLENESFPAAVTDCRAALAYKKELYSEEESIIAEAHFKLSLALEFAAITTRDGDEDENKGKAPEMDQSLRNEAIDEMEAAIKSTNLRLQEKELSLTKLDSPDEIETTRCQITEIKEMLSELQTRLEDLKAPVFDVKSALYGPLVGKLGILNASTSTVEAVEKAKKTATDVTGLVRKKSKAIDEPITTSQGGKRKGESIEKNESKRIKSTEVDD</sequence>
<dbReference type="EMBL" id="PEDP01002390">
    <property type="protein sequence ID" value="POS82691.1"/>
    <property type="molecule type" value="Genomic_DNA"/>
</dbReference>
<evidence type="ECO:0000256" key="1">
    <source>
        <dbReference type="ARBA" id="ARBA00022737"/>
    </source>
</evidence>
<dbReference type="OrthoDB" id="5587616at2759"/>
<dbReference type="GO" id="GO:0042393">
    <property type="term" value="F:histone binding"/>
    <property type="evidence" value="ECO:0007669"/>
    <property type="project" value="TreeGrafter"/>
</dbReference>
<dbReference type="GO" id="GO:0005654">
    <property type="term" value="C:nucleoplasm"/>
    <property type="evidence" value="ECO:0007669"/>
    <property type="project" value="TreeGrafter"/>
</dbReference>